<dbReference type="InterPro" id="IPR057617">
    <property type="entry name" value="PML_C"/>
</dbReference>
<reference evidence="3" key="1">
    <citation type="submission" date="2021-03" db="EMBL/GenBank/DDBJ databases">
        <authorList>
            <person name="Bekaert M."/>
        </authorList>
    </citation>
    <scope>NUCLEOTIDE SEQUENCE</scope>
</reference>
<evidence type="ECO:0000259" key="1">
    <source>
        <dbReference type="Pfam" id="PF20700"/>
    </source>
</evidence>
<dbReference type="AlphaFoldDB" id="A0A8S3U015"/>
<dbReference type="Proteomes" id="UP000683360">
    <property type="component" value="Unassembled WGS sequence"/>
</dbReference>
<dbReference type="Pfam" id="PF20700">
    <property type="entry name" value="Mutator"/>
    <property type="match status" value="1"/>
</dbReference>
<dbReference type="OrthoDB" id="7698403at2759"/>
<evidence type="ECO:0000313" key="4">
    <source>
        <dbReference type="Proteomes" id="UP000683360"/>
    </source>
</evidence>
<feature type="domain" description="PML C-terminal" evidence="2">
    <location>
        <begin position="232"/>
        <end position="292"/>
    </location>
</feature>
<dbReference type="EMBL" id="CAJPWZ010002236">
    <property type="protein sequence ID" value="CAG2234369.1"/>
    <property type="molecule type" value="Genomic_DNA"/>
</dbReference>
<name>A0A8S3U015_MYTED</name>
<comment type="caution">
    <text evidence="3">The sequence shown here is derived from an EMBL/GenBank/DDBJ whole genome shotgun (WGS) entry which is preliminary data.</text>
</comment>
<dbReference type="InterPro" id="IPR049012">
    <property type="entry name" value="Mutator_transp_dom"/>
</dbReference>
<dbReference type="Pfam" id="PF25244">
    <property type="entry name" value="PML_C"/>
    <property type="match status" value="1"/>
</dbReference>
<protein>
    <submittedName>
        <fullName evidence="3">Uncharacterized protein</fullName>
    </submittedName>
</protein>
<evidence type="ECO:0000259" key="2">
    <source>
        <dbReference type="Pfam" id="PF25244"/>
    </source>
</evidence>
<feature type="domain" description="Mutator-like transposase" evidence="1">
    <location>
        <begin position="78"/>
        <end position="194"/>
    </location>
</feature>
<accession>A0A8S3U015</accession>
<proteinExistence type="predicted"/>
<sequence length="295" mass="33115">MGRFRQGFLSCKQKQKIESIRKGQNIRQTARTVLLDHAYTTSYSSSSYKQPDLSNFIHEEVVDENNVNITSDDSWRNGRRVVELGVLADHLAACKQCGLPLSLQNCLNITTCGLAAVLKVLCVNQSCRNINAIPTGKQHNRIWDVNTKLATASIHTGLGERQVNGFLSTLNIPPVSHRMFDERQKEIGTSLMQVSRYIEDPIVALIRHFEKVYIPECVISDKFKSMKELHKNLPSLKLLIDRKILSLGMARVIASSGLCLEHLKLAFSRNGSKGIKDLFTEKSGSGYESQNQKRS</sequence>
<gene>
    <name evidence="3" type="ORF">MEDL_47001</name>
</gene>
<organism evidence="3 4">
    <name type="scientific">Mytilus edulis</name>
    <name type="common">Blue mussel</name>
    <dbReference type="NCBI Taxonomy" id="6550"/>
    <lineage>
        <taxon>Eukaryota</taxon>
        <taxon>Metazoa</taxon>
        <taxon>Spiralia</taxon>
        <taxon>Lophotrochozoa</taxon>
        <taxon>Mollusca</taxon>
        <taxon>Bivalvia</taxon>
        <taxon>Autobranchia</taxon>
        <taxon>Pteriomorphia</taxon>
        <taxon>Mytilida</taxon>
        <taxon>Mytiloidea</taxon>
        <taxon>Mytilidae</taxon>
        <taxon>Mytilinae</taxon>
        <taxon>Mytilus</taxon>
    </lineage>
</organism>
<evidence type="ECO:0000313" key="3">
    <source>
        <dbReference type="EMBL" id="CAG2234369.1"/>
    </source>
</evidence>
<keyword evidence="4" id="KW-1185">Reference proteome</keyword>